<keyword evidence="2" id="KW-0004">4Fe-4S</keyword>
<evidence type="ECO:0000256" key="1">
    <source>
        <dbReference type="ARBA" id="ARBA00001966"/>
    </source>
</evidence>
<sequence length="397" mass="45707">MEIKRIVFRSTQTNRYSITALVASIYNNKSDIELIEVRALEDVLNIDSRNTVVLYSFMSFDWPYVKKEAKILKEKGYTLIAGGPHVTALPEQVLNAGFDFVFIGDGEENILKFLHKEYPENNIYDGVKNRIILDRYPPFCPEKNLYMPIEISRGCPFDCGYCQTPRLAGKVVRHRSVEQIIEYTKIGVKNGRKIARFISPNSFGYGSKNGVTPQPHIVDELLYNLKKVGVEEIYFGTFPSDVRPESINKEILKVIKKYVNNKYIVIGAQSGSDRVLKLIRRGHSTEQIEYALELLKRYDFIPRVDFIFGFPFETHEDIQKTFEFIKKIVEKYKAKVHAHTFMPLPGTPLSNIGPGILKKEHYKFLGYLTSQGYLDGYWMKQEELSRRVASVNNISSV</sequence>
<evidence type="ECO:0000256" key="2">
    <source>
        <dbReference type="ARBA" id="ARBA00022485"/>
    </source>
</evidence>
<keyword evidence="5" id="KW-0408">Iron</keyword>
<dbReference type="PROSITE" id="PS01305">
    <property type="entry name" value="MOAA_NIFB_PQQE"/>
    <property type="match status" value="1"/>
</dbReference>
<dbReference type="InterPro" id="IPR023980">
    <property type="entry name" value="CHP04013_B12-bd/rSAM"/>
</dbReference>
<dbReference type="Proteomes" id="UP000671862">
    <property type="component" value="Chromosome"/>
</dbReference>
<feature type="domain" description="Radical SAM core" evidence="7">
    <location>
        <begin position="139"/>
        <end position="387"/>
    </location>
</feature>
<dbReference type="SUPFAM" id="SSF102114">
    <property type="entry name" value="Radical SAM enzymes"/>
    <property type="match status" value="1"/>
</dbReference>
<dbReference type="InterPro" id="IPR007197">
    <property type="entry name" value="rSAM"/>
</dbReference>
<dbReference type="SFLD" id="SFLDS00029">
    <property type="entry name" value="Radical_SAM"/>
    <property type="match status" value="1"/>
</dbReference>
<dbReference type="Gene3D" id="3.80.30.20">
    <property type="entry name" value="tm_1862 like domain"/>
    <property type="match status" value="1"/>
</dbReference>
<dbReference type="SMART" id="SM00729">
    <property type="entry name" value="Elp3"/>
    <property type="match status" value="1"/>
</dbReference>
<dbReference type="InterPro" id="IPR051198">
    <property type="entry name" value="BchE-like"/>
</dbReference>
<dbReference type="NCBIfam" id="TIGR04013">
    <property type="entry name" value="B12_SAM_MJ_1487"/>
    <property type="match status" value="1"/>
</dbReference>
<dbReference type="InterPro" id="IPR000385">
    <property type="entry name" value="MoaA_NifB_PqqE_Fe-S-bd_CS"/>
</dbReference>
<keyword evidence="9" id="KW-1185">Reference proteome</keyword>
<evidence type="ECO:0000256" key="3">
    <source>
        <dbReference type="ARBA" id="ARBA00022691"/>
    </source>
</evidence>
<evidence type="ECO:0000313" key="8">
    <source>
        <dbReference type="EMBL" id="QTA38591.1"/>
    </source>
</evidence>
<evidence type="ECO:0000256" key="4">
    <source>
        <dbReference type="ARBA" id="ARBA00022723"/>
    </source>
</evidence>
<dbReference type="CDD" id="cd02068">
    <property type="entry name" value="radical_SAM_B12_BD"/>
    <property type="match status" value="1"/>
</dbReference>
<dbReference type="PANTHER" id="PTHR43409">
    <property type="entry name" value="ANAEROBIC MAGNESIUM-PROTOPORPHYRIN IX MONOMETHYL ESTER CYCLASE-RELATED"/>
    <property type="match status" value="1"/>
</dbReference>
<evidence type="ECO:0000256" key="6">
    <source>
        <dbReference type="ARBA" id="ARBA00023014"/>
    </source>
</evidence>
<evidence type="ECO:0000313" key="9">
    <source>
        <dbReference type="Proteomes" id="UP000671862"/>
    </source>
</evidence>
<dbReference type="InterPro" id="IPR023404">
    <property type="entry name" value="rSAM_horseshoe"/>
</dbReference>
<comment type="cofactor">
    <cofactor evidence="1">
        <name>[4Fe-4S] cluster</name>
        <dbReference type="ChEBI" id="CHEBI:49883"/>
    </cofactor>
</comment>
<dbReference type="RefSeq" id="WP_207567308.1">
    <property type="nucleotide sequence ID" value="NZ_CP071446.1"/>
</dbReference>
<protein>
    <submittedName>
        <fullName evidence="8">TIGR04013 family B12-binding domain/radical SAM domain-containing protein</fullName>
    </submittedName>
</protein>
<dbReference type="InterPro" id="IPR006638">
    <property type="entry name" value="Elp3/MiaA/NifB-like_rSAM"/>
</dbReference>
<gene>
    <name evidence="8" type="ORF">JYK00_03510</name>
</gene>
<evidence type="ECO:0000259" key="7">
    <source>
        <dbReference type="PROSITE" id="PS51918"/>
    </source>
</evidence>
<accession>A0ABX7S7M5</accession>
<name>A0ABX7S7M5_9BACT</name>
<dbReference type="InterPro" id="IPR058240">
    <property type="entry name" value="rSAM_sf"/>
</dbReference>
<reference evidence="8 9" key="1">
    <citation type="submission" date="2021-03" db="EMBL/GenBank/DDBJ databases">
        <title>Thermosipho ferrireducens sp.nov., an anaerobic thermophilic iron-reducing bacterium isolated from a deep-sea hydrothermal sulfide deposits.</title>
        <authorList>
            <person name="Zeng X."/>
            <person name="Chen Y."/>
            <person name="Shao Z."/>
        </authorList>
    </citation>
    <scope>NUCLEOTIDE SEQUENCE [LARGE SCALE GENOMIC DNA]</scope>
    <source>
        <strain evidence="8 9">JL129W03</strain>
    </source>
</reference>
<dbReference type="Pfam" id="PF04055">
    <property type="entry name" value="Radical_SAM"/>
    <property type="match status" value="1"/>
</dbReference>
<keyword evidence="6" id="KW-0411">Iron-sulfur</keyword>
<evidence type="ECO:0000256" key="5">
    <source>
        <dbReference type="ARBA" id="ARBA00023004"/>
    </source>
</evidence>
<organism evidence="8 9">
    <name type="scientific">Thermosipho ferrireducens</name>
    <dbReference type="NCBI Taxonomy" id="2571116"/>
    <lineage>
        <taxon>Bacteria</taxon>
        <taxon>Thermotogati</taxon>
        <taxon>Thermotogota</taxon>
        <taxon>Thermotogae</taxon>
        <taxon>Thermotogales</taxon>
        <taxon>Fervidobacteriaceae</taxon>
        <taxon>Thermosipho</taxon>
    </lineage>
</organism>
<dbReference type="CDD" id="cd01335">
    <property type="entry name" value="Radical_SAM"/>
    <property type="match status" value="1"/>
</dbReference>
<dbReference type="SFLD" id="SFLDG01082">
    <property type="entry name" value="B12-binding_domain_containing"/>
    <property type="match status" value="1"/>
</dbReference>
<dbReference type="Gene3D" id="3.40.50.280">
    <property type="entry name" value="Cobalamin-binding domain"/>
    <property type="match status" value="1"/>
</dbReference>
<dbReference type="EMBL" id="CP071446">
    <property type="protein sequence ID" value="QTA38591.1"/>
    <property type="molecule type" value="Genomic_DNA"/>
</dbReference>
<dbReference type="PROSITE" id="PS51918">
    <property type="entry name" value="RADICAL_SAM"/>
    <property type="match status" value="1"/>
</dbReference>
<keyword evidence="4" id="KW-0479">Metal-binding</keyword>
<keyword evidence="3" id="KW-0949">S-adenosyl-L-methionine</keyword>
<dbReference type="PANTHER" id="PTHR43409:SF17">
    <property type="entry name" value="METHYLTHIOTRANSFERASE MJ0865-RELATED"/>
    <property type="match status" value="1"/>
</dbReference>
<proteinExistence type="predicted"/>